<sequence>MTAVRVTEHVLSVLPGVLRLPSGTVTDPKPLRADARRNRAKVLEAAETVFAAKGTSAPTEEVAREAGVGVGTVFRHFPTKEALLEAVLHARLHRFVDEAEAVVAQNSADAGAAFFSFLTSWVEMSSAKTAYFEALSAAGVNVEFARHEIGVRLLGALGVLMGRAQAAGAVRADLVVAELIPVIIGTAKAAEHVGADDALRDRIIAVLFDGLRPAAAYHHA</sequence>
<evidence type="ECO:0000256" key="2">
    <source>
        <dbReference type="ARBA" id="ARBA00023125"/>
    </source>
</evidence>
<dbReference type="AlphaFoldDB" id="A0A1H8T0R4"/>
<keyword evidence="1" id="KW-0805">Transcription regulation</keyword>
<dbReference type="InterPro" id="IPR001647">
    <property type="entry name" value="HTH_TetR"/>
</dbReference>
<dbReference type="PROSITE" id="PS50977">
    <property type="entry name" value="HTH_TETR_2"/>
    <property type="match status" value="1"/>
</dbReference>
<dbReference type="PANTHER" id="PTHR30055:SF234">
    <property type="entry name" value="HTH-TYPE TRANSCRIPTIONAL REGULATOR BETI"/>
    <property type="match status" value="1"/>
</dbReference>
<evidence type="ECO:0000313" key="7">
    <source>
        <dbReference type="Proteomes" id="UP000198582"/>
    </source>
</evidence>
<dbReference type="SUPFAM" id="SSF46689">
    <property type="entry name" value="Homeodomain-like"/>
    <property type="match status" value="1"/>
</dbReference>
<dbReference type="InterPro" id="IPR036271">
    <property type="entry name" value="Tet_transcr_reg_TetR-rel_C_sf"/>
</dbReference>
<dbReference type="OrthoDB" id="9795011at2"/>
<dbReference type="Pfam" id="PF00440">
    <property type="entry name" value="TetR_N"/>
    <property type="match status" value="1"/>
</dbReference>
<keyword evidence="3" id="KW-0804">Transcription</keyword>
<accession>A0A1H8T0R4</accession>
<evidence type="ECO:0000313" key="6">
    <source>
        <dbReference type="EMBL" id="SEO84208.1"/>
    </source>
</evidence>
<dbReference type="EMBL" id="FOEF01000002">
    <property type="protein sequence ID" value="SEO84208.1"/>
    <property type="molecule type" value="Genomic_DNA"/>
</dbReference>
<dbReference type="SUPFAM" id="SSF48498">
    <property type="entry name" value="Tetracyclin repressor-like, C-terminal domain"/>
    <property type="match status" value="1"/>
</dbReference>
<evidence type="ECO:0000256" key="4">
    <source>
        <dbReference type="PROSITE-ProRule" id="PRU00335"/>
    </source>
</evidence>
<reference evidence="6 7" key="1">
    <citation type="submission" date="2016-10" db="EMBL/GenBank/DDBJ databases">
        <authorList>
            <person name="de Groot N.N."/>
        </authorList>
    </citation>
    <scope>NUCLEOTIDE SEQUENCE [LARGE SCALE GENOMIC DNA]</scope>
    <source>
        <strain evidence="6 7">DSM 44993</strain>
    </source>
</reference>
<keyword evidence="7" id="KW-1185">Reference proteome</keyword>
<protein>
    <submittedName>
        <fullName evidence="6">DNA-binding transcriptional regulator, AcrR family</fullName>
    </submittedName>
</protein>
<dbReference type="PRINTS" id="PR00455">
    <property type="entry name" value="HTHTETR"/>
</dbReference>
<dbReference type="GO" id="GO:0000976">
    <property type="term" value="F:transcription cis-regulatory region binding"/>
    <property type="evidence" value="ECO:0007669"/>
    <property type="project" value="TreeGrafter"/>
</dbReference>
<proteinExistence type="predicted"/>
<dbReference type="InterPro" id="IPR050109">
    <property type="entry name" value="HTH-type_TetR-like_transc_reg"/>
</dbReference>
<feature type="DNA-binding region" description="H-T-H motif" evidence="4">
    <location>
        <begin position="58"/>
        <end position="77"/>
    </location>
</feature>
<dbReference type="InterPro" id="IPR009057">
    <property type="entry name" value="Homeodomain-like_sf"/>
</dbReference>
<dbReference type="STRING" id="394193.SAMN04489732_102359"/>
<evidence type="ECO:0000259" key="5">
    <source>
        <dbReference type="PROSITE" id="PS50977"/>
    </source>
</evidence>
<feature type="domain" description="HTH tetR-type" evidence="5">
    <location>
        <begin position="36"/>
        <end position="95"/>
    </location>
</feature>
<dbReference type="Gene3D" id="1.10.357.10">
    <property type="entry name" value="Tetracycline Repressor, domain 2"/>
    <property type="match status" value="1"/>
</dbReference>
<name>A0A1H8T0R4_9PSEU</name>
<evidence type="ECO:0000256" key="1">
    <source>
        <dbReference type="ARBA" id="ARBA00023015"/>
    </source>
</evidence>
<dbReference type="PANTHER" id="PTHR30055">
    <property type="entry name" value="HTH-TYPE TRANSCRIPTIONAL REGULATOR RUTR"/>
    <property type="match status" value="1"/>
</dbReference>
<gene>
    <name evidence="6" type="ORF">SAMN04489732_102359</name>
</gene>
<keyword evidence="2 4" id="KW-0238">DNA-binding</keyword>
<dbReference type="GO" id="GO:0003700">
    <property type="term" value="F:DNA-binding transcription factor activity"/>
    <property type="evidence" value="ECO:0007669"/>
    <property type="project" value="TreeGrafter"/>
</dbReference>
<dbReference type="Pfam" id="PF21597">
    <property type="entry name" value="TetR_C_43"/>
    <property type="match status" value="1"/>
</dbReference>
<dbReference type="Proteomes" id="UP000198582">
    <property type="component" value="Unassembled WGS sequence"/>
</dbReference>
<organism evidence="6 7">
    <name type="scientific">Amycolatopsis saalfeldensis</name>
    <dbReference type="NCBI Taxonomy" id="394193"/>
    <lineage>
        <taxon>Bacteria</taxon>
        <taxon>Bacillati</taxon>
        <taxon>Actinomycetota</taxon>
        <taxon>Actinomycetes</taxon>
        <taxon>Pseudonocardiales</taxon>
        <taxon>Pseudonocardiaceae</taxon>
        <taxon>Amycolatopsis</taxon>
    </lineage>
</organism>
<evidence type="ECO:0000256" key="3">
    <source>
        <dbReference type="ARBA" id="ARBA00023163"/>
    </source>
</evidence>
<dbReference type="InterPro" id="IPR049445">
    <property type="entry name" value="TetR_SbtR-like_C"/>
</dbReference>